<dbReference type="PROSITE" id="PS51257">
    <property type="entry name" value="PROKAR_LIPOPROTEIN"/>
    <property type="match status" value="1"/>
</dbReference>
<feature type="compositionally biased region" description="Polar residues" evidence="1">
    <location>
        <begin position="45"/>
        <end position="54"/>
    </location>
</feature>
<accession>A0A371AS03</accession>
<proteinExistence type="predicted"/>
<organism evidence="3 4">
    <name type="scientific">Anaerosacchariphilus polymeriproducens</name>
    <dbReference type="NCBI Taxonomy" id="1812858"/>
    <lineage>
        <taxon>Bacteria</taxon>
        <taxon>Bacillati</taxon>
        <taxon>Bacillota</taxon>
        <taxon>Clostridia</taxon>
        <taxon>Lachnospirales</taxon>
        <taxon>Lachnospiraceae</taxon>
        <taxon>Anaerosacchariphilus</taxon>
    </lineage>
</organism>
<evidence type="ECO:0008006" key="5">
    <source>
        <dbReference type="Google" id="ProtNLM"/>
    </source>
</evidence>
<evidence type="ECO:0000313" key="4">
    <source>
        <dbReference type="Proteomes" id="UP000255036"/>
    </source>
</evidence>
<protein>
    <recommendedName>
        <fullName evidence="5">Lipoprotein</fullName>
    </recommendedName>
</protein>
<evidence type="ECO:0000256" key="1">
    <source>
        <dbReference type="SAM" id="MobiDB-lite"/>
    </source>
</evidence>
<dbReference type="AlphaFoldDB" id="A0A371AS03"/>
<keyword evidence="2" id="KW-0472">Membrane</keyword>
<reference evidence="3 4" key="1">
    <citation type="submission" date="2018-07" db="EMBL/GenBank/DDBJ databases">
        <title>Anaerosacharophilus polymeroproducens gen. nov. sp. nov., an anaerobic bacterium isolated from salt field.</title>
        <authorList>
            <person name="Kim W."/>
            <person name="Yang S.-H."/>
            <person name="Oh J."/>
            <person name="Lee J.-H."/>
            <person name="Kwon K.K."/>
        </authorList>
    </citation>
    <scope>NUCLEOTIDE SEQUENCE [LARGE SCALE GENOMIC DNA]</scope>
    <source>
        <strain evidence="3 4">MCWD5</strain>
    </source>
</reference>
<keyword evidence="2" id="KW-0812">Transmembrane</keyword>
<dbReference type="Proteomes" id="UP000255036">
    <property type="component" value="Unassembled WGS sequence"/>
</dbReference>
<feature type="transmembrane region" description="Helical" evidence="2">
    <location>
        <begin position="12"/>
        <end position="30"/>
    </location>
</feature>
<gene>
    <name evidence="3" type="ORF">DWV06_13660</name>
</gene>
<dbReference type="OrthoDB" id="2034769at2"/>
<dbReference type="RefSeq" id="WP_115482749.1">
    <property type="nucleotide sequence ID" value="NZ_QRCT01000049.1"/>
</dbReference>
<keyword evidence="2" id="KW-1133">Transmembrane helix</keyword>
<keyword evidence="4" id="KW-1185">Reference proteome</keyword>
<sequence length="332" mass="38359">MALFKKVTYKKLNCYVSIFLIGSVTLMLSGCSFKSAISKKDSSDYDQTYDLSDSQTEESSDPGYVTYDNNYEKSKKSGYNYLCISDRYGMSNNISLNEFRNQDDCIEKLYSFHELISKKLDYLEFYEQSAQKIGYYEGALNFVLEENEEYLNQVVTSENGKKEYVTTLNTIEIGKTLNEQLKDVILEGRCFNDDDFNYQNNNAIPVILGADYKESYKIGDTLSLYYIADTFNFKVVGFFPADYTLKHNIAIYSLNNFICIPFFDIEAISSCGLDKDFLFSYYLEKNNCYVAYDAKNSDDKKAKEEVINDIIKRTNICYGIDEAIYSQFEFSD</sequence>
<name>A0A371AS03_9FIRM</name>
<comment type="caution">
    <text evidence="3">The sequence shown here is derived from an EMBL/GenBank/DDBJ whole genome shotgun (WGS) entry which is preliminary data.</text>
</comment>
<feature type="region of interest" description="Disordered" evidence="1">
    <location>
        <begin position="43"/>
        <end position="63"/>
    </location>
</feature>
<evidence type="ECO:0000256" key="2">
    <source>
        <dbReference type="SAM" id="Phobius"/>
    </source>
</evidence>
<evidence type="ECO:0000313" key="3">
    <source>
        <dbReference type="EMBL" id="RDU22339.1"/>
    </source>
</evidence>
<dbReference type="EMBL" id="QRCT01000049">
    <property type="protein sequence ID" value="RDU22339.1"/>
    <property type="molecule type" value="Genomic_DNA"/>
</dbReference>